<evidence type="ECO:0000256" key="4">
    <source>
        <dbReference type="ARBA" id="ARBA00022499"/>
    </source>
</evidence>
<feature type="compositionally biased region" description="Low complexity" evidence="10">
    <location>
        <begin position="131"/>
        <end position="144"/>
    </location>
</feature>
<dbReference type="GO" id="GO:0005634">
    <property type="term" value="C:nucleus"/>
    <property type="evidence" value="ECO:0007669"/>
    <property type="project" value="UniProtKB-SubCell"/>
</dbReference>
<feature type="compositionally biased region" description="Basic and acidic residues" evidence="10">
    <location>
        <begin position="335"/>
        <end position="347"/>
    </location>
</feature>
<evidence type="ECO:0000256" key="7">
    <source>
        <dbReference type="ARBA" id="ARBA00023015"/>
    </source>
</evidence>
<evidence type="ECO:0000313" key="13">
    <source>
        <dbReference type="Proteomes" id="UP000011083"/>
    </source>
</evidence>
<keyword evidence="5" id="KW-0597">Phosphoprotein</keyword>
<feature type="region of interest" description="Disordered" evidence="10">
    <location>
        <begin position="286"/>
        <end position="462"/>
    </location>
</feature>
<dbReference type="GO" id="GO:0005737">
    <property type="term" value="C:cytoplasm"/>
    <property type="evidence" value="ECO:0007669"/>
    <property type="project" value="UniProtKB-SubCell"/>
</dbReference>
<dbReference type="RefSeq" id="XP_004340869.1">
    <property type="nucleotide sequence ID" value="XM_004340821.1"/>
</dbReference>
<evidence type="ECO:0000256" key="8">
    <source>
        <dbReference type="ARBA" id="ARBA00023163"/>
    </source>
</evidence>
<feature type="compositionally biased region" description="Basic and acidic residues" evidence="10">
    <location>
        <begin position="1"/>
        <end position="13"/>
    </location>
</feature>
<accession>L8H224</accession>
<feature type="region of interest" description="Disordered" evidence="10">
    <location>
        <begin position="84"/>
        <end position="150"/>
    </location>
</feature>
<feature type="compositionally biased region" description="Basic residues" evidence="10">
    <location>
        <begin position="374"/>
        <end position="386"/>
    </location>
</feature>
<keyword evidence="3" id="KW-0963">Cytoplasm</keyword>
<keyword evidence="13" id="KW-1185">Reference proteome</keyword>
<dbReference type="GeneID" id="14919610"/>
<name>L8H224_ACACF</name>
<dbReference type="AlphaFoldDB" id="L8H224"/>
<gene>
    <name evidence="12" type="ORF">ACA1_151260</name>
</gene>
<protein>
    <submittedName>
        <fullName evidence="12">HMG-I and HMG-Y, DNA-binding domain containing protein</fullName>
    </submittedName>
</protein>
<keyword evidence="9" id="KW-0539">Nucleus</keyword>
<sequence>MDSEGPRLSKEELPLGELGEEGEENKEEDSDSEEDGENEEDEEAYERERQRNIAANQAKLLELGLLNSSHALFGEATAARRRQWANGSEGGGRSSVTASAGRAPTRRRSSRLQGQEAKHYGNELPRHERSSPSSSRSARGTTTRRSLHSAGYRQEVYDEKHLLLLGTCETPYPRLFEKKIYDPVRGTTCHQCRQKTIDKKTTCSECRAIPGQFCGTCLQVRYGENVQETWNNPGWVCPVCRDICNCSYRSFCRPAKGWAPTGVLAHKARRAGYPSVAHYLITTYQRDRNEEEEESPEDHPSTDAAPEDDGEQEAGNDVKAEAHDDGDDIQDPASEEAKAKKNEGSETRKRKREERSLGGGDDPAAFASPEGGRHRSTTTKSRRRKATTTATSTATSHERRRKANVEADEEAEEGILSYFKKRTDVPTPSSTDKSSRPTKGRQTSARQKEENGEEEEGKGSEYVDRRELKKGAVVACWADPSSGDMYWLARVVRGWGDEDKKRTTKRQKAHTPGTMRIRWFEELERKKNHFREGQEDDLQVDTVFHILSEASFVKVGSGRWRLDEDLSVYDL</sequence>
<dbReference type="GO" id="GO:0006355">
    <property type="term" value="P:regulation of DNA-templated transcription"/>
    <property type="evidence" value="ECO:0007669"/>
    <property type="project" value="InterPro"/>
</dbReference>
<dbReference type="Proteomes" id="UP000011083">
    <property type="component" value="Unassembled WGS sequence"/>
</dbReference>
<dbReference type="KEGG" id="acan:ACA1_151260"/>
<dbReference type="VEuPathDB" id="AmoebaDB:ACA1_151260"/>
<feature type="compositionally biased region" description="Acidic residues" evidence="10">
    <location>
        <begin position="305"/>
        <end position="314"/>
    </location>
</feature>
<dbReference type="PANTHER" id="PTHR31169:SF23">
    <property type="entry name" value="OS03G0572250 PROTEIN"/>
    <property type="match status" value="1"/>
</dbReference>
<evidence type="ECO:0000313" key="12">
    <source>
        <dbReference type="EMBL" id="ELR18813.1"/>
    </source>
</evidence>
<reference evidence="12 13" key="1">
    <citation type="journal article" date="2013" name="Genome Biol.">
        <title>Genome of Acanthamoeba castellanii highlights extensive lateral gene transfer and early evolution of tyrosine kinase signaling.</title>
        <authorList>
            <person name="Clarke M."/>
            <person name="Lohan A.J."/>
            <person name="Liu B."/>
            <person name="Lagkouvardos I."/>
            <person name="Roy S."/>
            <person name="Zafar N."/>
            <person name="Bertelli C."/>
            <person name="Schilde C."/>
            <person name="Kianianmomeni A."/>
            <person name="Burglin T.R."/>
            <person name="Frech C."/>
            <person name="Turcotte B."/>
            <person name="Kopec K.O."/>
            <person name="Synnott J.M."/>
            <person name="Choo C."/>
            <person name="Paponov I."/>
            <person name="Finkler A."/>
            <person name="Soon Heng Tan C."/>
            <person name="Hutchins A.P."/>
            <person name="Weinmeier T."/>
            <person name="Rattei T."/>
            <person name="Chu J.S."/>
            <person name="Gimenez G."/>
            <person name="Irimia M."/>
            <person name="Rigden D.J."/>
            <person name="Fitzpatrick D.A."/>
            <person name="Lorenzo-Morales J."/>
            <person name="Bateman A."/>
            <person name="Chiu C.H."/>
            <person name="Tang P."/>
            <person name="Hegemann P."/>
            <person name="Fromm H."/>
            <person name="Raoult D."/>
            <person name="Greub G."/>
            <person name="Miranda-Saavedra D."/>
            <person name="Chen N."/>
            <person name="Nash P."/>
            <person name="Ginger M.L."/>
            <person name="Horn M."/>
            <person name="Schaap P."/>
            <person name="Caler L."/>
            <person name="Loftus B."/>
        </authorList>
    </citation>
    <scope>NUCLEOTIDE SEQUENCE [LARGE SCALE GENOMIC DNA]</scope>
    <source>
        <strain evidence="12 13">Neff</strain>
    </source>
</reference>
<evidence type="ECO:0000259" key="11">
    <source>
        <dbReference type="Pfam" id="PF10497"/>
    </source>
</evidence>
<proteinExistence type="predicted"/>
<evidence type="ECO:0000256" key="9">
    <source>
        <dbReference type="ARBA" id="ARBA00023242"/>
    </source>
</evidence>
<evidence type="ECO:0000256" key="10">
    <source>
        <dbReference type="SAM" id="MobiDB-lite"/>
    </source>
</evidence>
<evidence type="ECO:0000256" key="5">
    <source>
        <dbReference type="ARBA" id="ARBA00022553"/>
    </source>
</evidence>
<evidence type="ECO:0000256" key="1">
    <source>
        <dbReference type="ARBA" id="ARBA00004123"/>
    </source>
</evidence>
<evidence type="ECO:0000256" key="2">
    <source>
        <dbReference type="ARBA" id="ARBA00004496"/>
    </source>
</evidence>
<dbReference type="STRING" id="1257118.L8H224"/>
<dbReference type="EMBL" id="KB007942">
    <property type="protein sequence ID" value="ELR18813.1"/>
    <property type="molecule type" value="Genomic_DNA"/>
</dbReference>
<feature type="region of interest" description="Disordered" evidence="10">
    <location>
        <begin position="1"/>
        <end position="51"/>
    </location>
</feature>
<dbReference type="PANTHER" id="PTHR31169">
    <property type="entry name" value="OS05G0300700 PROTEIN"/>
    <property type="match status" value="1"/>
</dbReference>
<organism evidence="12 13">
    <name type="scientific">Acanthamoeba castellanii (strain ATCC 30010 / Neff)</name>
    <dbReference type="NCBI Taxonomy" id="1257118"/>
    <lineage>
        <taxon>Eukaryota</taxon>
        <taxon>Amoebozoa</taxon>
        <taxon>Discosea</taxon>
        <taxon>Longamoebia</taxon>
        <taxon>Centramoebida</taxon>
        <taxon>Acanthamoebidae</taxon>
        <taxon>Acanthamoeba</taxon>
    </lineage>
</organism>
<feature type="compositionally biased region" description="Acidic residues" evidence="10">
    <location>
        <begin position="324"/>
        <end position="334"/>
    </location>
</feature>
<evidence type="ECO:0000256" key="6">
    <source>
        <dbReference type="ARBA" id="ARBA00022843"/>
    </source>
</evidence>
<comment type="subcellular location">
    <subcellularLocation>
        <location evidence="2">Cytoplasm</location>
    </subcellularLocation>
    <subcellularLocation>
        <location evidence="1">Nucleus</location>
    </subcellularLocation>
</comment>
<feature type="compositionally biased region" description="Acidic residues" evidence="10">
    <location>
        <begin position="18"/>
        <end position="45"/>
    </location>
</feature>
<dbReference type="InterPro" id="IPR040221">
    <property type="entry name" value="CDCA7/CDA7L"/>
</dbReference>
<feature type="compositionally biased region" description="Basic and acidic residues" evidence="10">
    <location>
        <begin position="116"/>
        <end position="130"/>
    </location>
</feature>
<evidence type="ECO:0000256" key="3">
    <source>
        <dbReference type="ARBA" id="ARBA00022490"/>
    </source>
</evidence>
<dbReference type="Pfam" id="PF10497">
    <property type="entry name" value="zf-4CXXC_R1"/>
    <property type="match status" value="1"/>
</dbReference>
<keyword evidence="4" id="KW-1017">Isopeptide bond</keyword>
<dbReference type="InterPro" id="IPR018866">
    <property type="entry name" value="Znf-4CXXC_R1"/>
</dbReference>
<dbReference type="GO" id="GO:0003677">
    <property type="term" value="F:DNA binding"/>
    <property type="evidence" value="ECO:0007669"/>
    <property type="project" value="UniProtKB-KW"/>
</dbReference>
<feature type="domain" description="Zinc-finger" evidence="11">
    <location>
        <begin position="181"/>
        <end position="280"/>
    </location>
</feature>
<keyword evidence="6" id="KW-0832">Ubl conjugation</keyword>
<keyword evidence="8" id="KW-0804">Transcription</keyword>
<keyword evidence="12" id="KW-0238">DNA-binding</keyword>
<keyword evidence="7" id="KW-0805">Transcription regulation</keyword>
<dbReference type="OrthoDB" id="298344at2759"/>